<organism evidence="1">
    <name type="scientific">Ochrobactrum phage ORM_20</name>
    <dbReference type="NCBI Taxonomy" id="2985243"/>
    <lineage>
        <taxon>Viruses</taxon>
    </lineage>
</organism>
<evidence type="ECO:0000313" key="1">
    <source>
        <dbReference type="EMBL" id="CAI3971215.1"/>
    </source>
</evidence>
<name>A0A9N6ZF26_9VIRU</name>
<dbReference type="EMBL" id="OX359470">
    <property type="protein sequence ID" value="CAI3971215.1"/>
    <property type="molecule type" value="Genomic_DNA"/>
</dbReference>
<proteinExistence type="predicted"/>
<gene>
    <name evidence="1" type="ORF">ORM20_00166</name>
</gene>
<reference evidence="1" key="1">
    <citation type="submission" date="2022-10" db="EMBL/GenBank/DDBJ databases">
        <authorList>
            <person name="Meaden S."/>
        </authorList>
    </citation>
    <scope>NUCLEOTIDE SEQUENCE</scope>
</reference>
<sequence>MSLFYHTSFSFEGELTPLDFTIIKSNFPKFDIKSRAGITHVQIWSETKIAVQIVYECSDFKEHFDTLTWNQFETTYMGRV</sequence>
<accession>A0A9N6ZF26</accession>
<protein>
    <submittedName>
        <fullName evidence="1">Uncharacterized protein</fullName>
    </submittedName>
</protein>